<organism evidence="2 3">
    <name type="scientific">Psychracetigena formicireducens</name>
    <dbReference type="NCBI Taxonomy" id="2986056"/>
    <lineage>
        <taxon>Bacteria</taxon>
        <taxon>Bacillati</taxon>
        <taxon>Candidatus Lithacetigenota</taxon>
        <taxon>Candidatus Psychracetigena</taxon>
    </lineage>
</organism>
<name>A0A9E2BFU4_PSYF1</name>
<keyword evidence="1" id="KW-1133">Transmembrane helix</keyword>
<dbReference type="Proteomes" id="UP000811545">
    <property type="component" value="Unassembled WGS sequence"/>
</dbReference>
<comment type="caution">
    <text evidence="2">The sequence shown here is derived from an EMBL/GenBank/DDBJ whole genome shotgun (WGS) entry which is preliminary data.</text>
</comment>
<dbReference type="EMBL" id="QLTW01000025">
    <property type="protein sequence ID" value="MBT9144830.1"/>
    <property type="molecule type" value="Genomic_DNA"/>
</dbReference>
<evidence type="ECO:0000313" key="3">
    <source>
        <dbReference type="Proteomes" id="UP000811545"/>
    </source>
</evidence>
<protein>
    <submittedName>
        <fullName evidence="2">Uncharacterized protein</fullName>
    </submittedName>
</protein>
<evidence type="ECO:0000313" key="2">
    <source>
        <dbReference type="EMBL" id="MBT9144830.1"/>
    </source>
</evidence>
<dbReference type="Pfam" id="PF19928">
    <property type="entry name" value="DUF6391"/>
    <property type="match status" value="1"/>
</dbReference>
<gene>
    <name evidence="2" type="ORF">DDT42_00683</name>
</gene>
<proteinExistence type="predicted"/>
<keyword evidence="1" id="KW-0812">Transmembrane</keyword>
<keyword evidence="1" id="KW-0472">Membrane</keyword>
<reference evidence="2 3" key="1">
    <citation type="journal article" date="2021" name="bioRxiv">
        <title>Unique metabolic strategies in Hadean analogues reveal hints for primordial physiology.</title>
        <authorList>
            <person name="Nobu M.K."/>
            <person name="Nakai R."/>
            <person name="Tamazawa S."/>
            <person name="Mori H."/>
            <person name="Toyoda A."/>
            <person name="Ijiri A."/>
            <person name="Suzuki S."/>
            <person name="Kurokawa K."/>
            <person name="Kamagata Y."/>
            <person name="Tamaki H."/>
        </authorList>
    </citation>
    <scope>NUCLEOTIDE SEQUENCE [LARGE SCALE GENOMIC DNA]</scope>
    <source>
        <strain evidence="2">BS525</strain>
    </source>
</reference>
<evidence type="ECO:0000256" key="1">
    <source>
        <dbReference type="SAM" id="Phobius"/>
    </source>
</evidence>
<sequence>MYIFLLPLLLLLIILPLLFIFYLVPLTYAFQSIVAVFTVPKQIYELFKKPLLRKNHAIEHATINVLEKHLASKAVFSGYAREDGFIIQGPVDILTLEVAARNALDRLKAGEKELAIHSSCGTGKAVGSFISGVIILGIFLFAGYFNIWTIILSFLISTFVGPIVGEMVQKIFTTIPEVKDMFIGSVENDVETSSMWFSSRIPMLTNRLLVKTRKYYEIVS</sequence>
<accession>A0A9E2BFU4</accession>
<dbReference type="AlphaFoldDB" id="A0A9E2BFU4"/>
<feature type="transmembrane region" description="Helical" evidence="1">
    <location>
        <begin position="129"/>
        <end position="160"/>
    </location>
</feature>